<proteinExistence type="inferred from homology"/>
<evidence type="ECO:0000256" key="5">
    <source>
        <dbReference type="ARBA" id="ARBA00023001"/>
    </source>
</evidence>
<dbReference type="EMBL" id="CP022189">
    <property type="protein sequence ID" value="AWI82873.1"/>
    <property type="molecule type" value="Genomic_DNA"/>
</dbReference>
<evidence type="ECO:0000256" key="7">
    <source>
        <dbReference type="ARBA" id="ARBA00023326"/>
    </source>
</evidence>
<dbReference type="Pfam" id="PF01270">
    <property type="entry name" value="Glyco_hydro_8"/>
    <property type="match status" value="1"/>
</dbReference>
<keyword evidence="4 9" id="KW-0378">Hydrolase</keyword>
<keyword evidence="6" id="KW-0326">Glycosidase</keyword>
<dbReference type="KEGG" id="ypac:CEW88_03855"/>
<gene>
    <name evidence="9" type="ORF">CEW88_03855</name>
</gene>
<evidence type="ECO:0000256" key="6">
    <source>
        <dbReference type="ARBA" id="ARBA00023295"/>
    </source>
</evidence>
<evidence type="ECO:0000256" key="8">
    <source>
        <dbReference type="SAM" id="SignalP"/>
    </source>
</evidence>
<dbReference type="GO" id="GO:0008810">
    <property type="term" value="F:cellulase activity"/>
    <property type="evidence" value="ECO:0007669"/>
    <property type="project" value="UniProtKB-EC"/>
</dbReference>
<evidence type="ECO:0000256" key="1">
    <source>
        <dbReference type="ARBA" id="ARBA00000966"/>
    </source>
</evidence>
<reference evidence="9 10" key="1">
    <citation type="submission" date="2017-06" db="EMBL/GenBank/DDBJ databases">
        <title>Yangia sp. YSBP01 complete genome sequence.</title>
        <authorList>
            <person name="Woo J.-H."/>
            <person name="Kim H.-S."/>
        </authorList>
    </citation>
    <scope>NUCLEOTIDE SEQUENCE [LARGE SCALE GENOMIC DNA]</scope>
    <source>
        <strain evidence="9 10">YSBP01</strain>
    </source>
</reference>
<evidence type="ECO:0000256" key="2">
    <source>
        <dbReference type="ARBA" id="ARBA00009209"/>
    </source>
</evidence>
<comment type="similarity">
    <text evidence="2">Belongs to the glycosyl hydrolase 8 (cellulase D) family.</text>
</comment>
<dbReference type="AlphaFoldDB" id="A0A2U8HAY6"/>
<evidence type="ECO:0000256" key="3">
    <source>
        <dbReference type="ARBA" id="ARBA00012601"/>
    </source>
</evidence>
<accession>A0A2U8HAY6</accession>
<keyword evidence="7" id="KW-0119">Carbohydrate metabolism</keyword>
<organism evidence="9 10">
    <name type="scientific">Alloyangia pacifica</name>
    <dbReference type="NCBI Taxonomy" id="311180"/>
    <lineage>
        <taxon>Bacteria</taxon>
        <taxon>Pseudomonadati</taxon>
        <taxon>Pseudomonadota</taxon>
        <taxon>Alphaproteobacteria</taxon>
        <taxon>Rhodobacterales</taxon>
        <taxon>Roseobacteraceae</taxon>
        <taxon>Alloyangia</taxon>
    </lineage>
</organism>
<dbReference type="OrthoDB" id="9766708at2"/>
<keyword evidence="8" id="KW-0732">Signal</keyword>
<evidence type="ECO:0000256" key="4">
    <source>
        <dbReference type="ARBA" id="ARBA00022801"/>
    </source>
</evidence>
<comment type="catalytic activity">
    <reaction evidence="1">
        <text>Endohydrolysis of (1-&gt;4)-beta-D-glucosidic linkages in cellulose, lichenin and cereal beta-D-glucans.</text>
        <dbReference type="EC" id="3.2.1.4"/>
    </reaction>
</comment>
<evidence type="ECO:0000313" key="9">
    <source>
        <dbReference type="EMBL" id="AWI82873.1"/>
    </source>
</evidence>
<dbReference type="InterPro" id="IPR012341">
    <property type="entry name" value="6hp_glycosidase-like_sf"/>
</dbReference>
<dbReference type="EC" id="3.2.1.4" evidence="3"/>
<name>A0A2U8HAY6_9RHOB</name>
<dbReference type="InterPro" id="IPR008928">
    <property type="entry name" value="6-hairpin_glycosidase_sf"/>
</dbReference>
<sequence>MNRRDLLASLSATGLFGALSLPAAGLAGTSSTNLEGSLSDVWEAWRDANMDATGRVIDRLQKTSSHSEGQAYGMLLAAMMGDRATFERLDAWTRLNLAIRQDALMAWRWLPDAPVRVPDLNNASDGDLFRAWALLRAARRFDAPEYRTAAEAIVLDLVRSCIVHRPGADPLLLPAARGFETEAGVLYNPCYAMPLAMQELAAEFNQPVLAAAARGAVELARQLALDGVVPDWVEVTPQALGPAQGFSFDAGYEAMRVPLYLIWSGLGDHPAVLRFAEAQSRVPPGLAATRLSRGSGEALTTSAEPGYRAIAALATCSASQEIGSRIPPFSPSAPYYPATLQLFALIAQAEALPTCVPL</sequence>
<protein>
    <recommendedName>
        <fullName evidence="3">cellulase</fullName>
        <ecNumber evidence="3">3.2.1.4</ecNumber>
    </recommendedName>
</protein>
<evidence type="ECO:0000313" key="10">
    <source>
        <dbReference type="Proteomes" id="UP000244915"/>
    </source>
</evidence>
<keyword evidence="5" id="KW-0136">Cellulose degradation</keyword>
<dbReference type="GO" id="GO:0030245">
    <property type="term" value="P:cellulose catabolic process"/>
    <property type="evidence" value="ECO:0007669"/>
    <property type="project" value="UniProtKB-KW"/>
</dbReference>
<dbReference type="Proteomes" id="UP000244915">
    <property type="component" value="Chromosome 1"/>
</dbReference>
<dbReference type="Gene3D" id="1.50.10.10">
    <property type="match status" value="1"/>
</dbReference>
<dbReference type="InterPro" id="IPR002037">
    <property type="entry name" value="Glyco_hydro_8"/>
</dbReference>
<dbReference type="SUPFAM" id="SSF48208">
    <property type="entry name" value="Six-hairpin glycosidases"/>
    <property type="match status" value="1"/>
</dbReference>
<dbReference type="RefSeq" id="WP_108964763.1">
    <property type="nucleotide sequence ID" value="NZ_CP022189.1"/>
</dbReference>
<feature type="signal peptide" evidence="8">
    <location>
        <begin position="1"/>
        <end position="23"/>
    </location>
</feature>
<keyword evidence="7" id="KW-0624">Polysaccharide degradation</keyword>
<feature type="chain" id="PRO_5016079913" description="cellulase" evidence="8">
    <location>
        <begin position="24"/>
        <end position="358"/>
    </location>
</feature>
<dbReference type="PRINTS" id="PR00735">
    <property type="entry name" value="GLHYDRLASE8"/>
</dbReference>